<dbReference type="InterPro" id="IPR044678">
    <property type="entry name" value="COR27/28"/>
</dbReference>
<reference evidence="2 3" key="1">
    <citation type="submission" date="2020-08" db="EMBL/GenBank/DDBJ databases">
        <title>Plant Genome Project.</title>
        <authorList>
            <person name="Zhang R.-G."/>
        </authorList>
    </citation>
    <scope>NUCLEOTIDE SEQUENCE [LARGE SCALE GENOMIC DNA]</scope>
    <source>
        <tissue evidence="2">Rhizome</tissue>
    </source>
</reference>
<dbReference type="EMBL" id="JACMSC010000005">
    <property type="protein sequence ID" value="KAG6520572.1"/>
    <property type="molecule type" value="Genomic_DNA"/>
</dbReference>
<protein>
    <submittedName>
        <fullName evidence="2">Uncharacterized protein</fullName>
    </submittedName>
</protein>
<dbReference type="Proteomes" id="UP000734854">
    <property type="component" value="Unassembled WGS sequence"/>
</dbReference>
<feature type="region of interest" description="Disordered" evidence="1">
    <location>
        <begin position="1"/>
        <end position="30"/>
    </location>
</feature>
<organism evidence="2 3">
    <name type="scientific">Zingiber officinale</name>
    <name type="common">Ginger</name>
    <name type="synonym">Amomum zingiber</name>
    <dbReference type="NCBI Taxonomy" id="94328"/>
    <lineage>
        <taxon>Eukaryota</taxon>
        <taxon>Viridiplantae</taxon>
        <taxon>Streptophyta</taxon>
        <taxon>Embryophyta</taxon>
        <taxon>Tracheophyta</taxon>
        <taxon>Spermatophyta</taxon>
        <taxon>Magnoliopsida</taxon>
        <taxon>Liliopsida</taxon>
        <taxon>Zingiberales</taxon>
        <taxon>Zingiberaceae</taxon>
        <taxon>Zingiber</taxon>
    </lineage>
</organism>
<dbReference type="PANTHER" id="PTHR33676">
    <property type="entry name" value="COLD REGULATED PROTEIN 27"/>
    <property type="match status" value="1"/>
</dbReference>
<name>A0A8J5LAC9_ZINOF</name>
<feature type="region of interest" description="Disordered" evidence="1">
    <location>
        <begin position="146"/>
        <end position="215"/>
    </location>
</feature>
<comment type="caution">
    <text evidence="2">The sequence shown here is derived from an EMBL/GenBank/DDBJ whole genome shotgun (WGS) entry which is preliminary data.</text>
</comment>
<keyword evidence="3" id="KW-1185">Reference proteome</keyword>
<evidence type="ECO:0000313" key="3">
    <source>
        <dbReference type="Proteomes" id="UP000734854"/>
    </source>
</evidence>
<dbReference type="GO" id="GO:0042752">
    <property type="term" value="P:regulation of circadian rhythm"/>
    <property type="evidence" value="ECO:0007669"/>
    <property type="project" value="InterPro"/>
</dbReference>
<proteinExistence type="predicted"/>
<dbReference type="AlphaFoldDB" id="A0A8J5LAC9"/>
<evidence type="ECO:0000256" key="1">
    <source>
        <dbReference type="SAM" id="MobiDB-lite"/>
    </source>
</evidence>
<feature type="compositionally biased region" description="Polar residues" evidence="1">
    <location>
        <begin position="146"/>
        <end position="155"/>
    </location>
</feature>
<sequence>MEGEAVPTEGSAVKPDGSREDTGSSLESIKSEKWTNEKHTLYLRTLETSFLDQLCNSEKASSDLLGSLPLVAPKPTRKLGSITNFFHLTCQFEFPGRRSQNFASKRAQFEMKKEIKQLFKDPWIQRFTSRGTLNRVDSNVVINLAMPSSNTSPNHKQADSSHIPRQHHEEVSDQNFDNIKHEGQSDAQATNSTKDHTENPAVKDKQQFHLGCSYH</sequence>
<dbReference type="GO" id="GO:0009409">
    <property type="term" value="P:response to cold"/>
    <property type="evidence" value="ECO:0007669"/>
    <property type="project" value="InterPro"/>
</dbReference>
<gene>
    <name evidence="2" type="ORF">ZIOFF_017629</name>
</gene>
<evidence type="ECO:0000313" key="2">
    <source>
        <dbReference type="EMBL" id="KAG6520572.1"/>
    </source>
</evidence>
<dbReference type="PANTHER" id="PTHR33676:SF3">
    <property type="entry name" value="COLD-REGULATED PROTEIN 27"/>
    <property type="match status" value="1"/>
</dbReference>
<feature type="compositionally biased region" description="Basic and acidic residues" evidence="1">
    <location>
        <begin position="193"/>
        <end position="207"/>
    </location>
</feature>
<accession>A0A8J5LAC9</accession>